<dbReference type="InterPro" id="IPR012337">
    <property type="entry name" value="RNaseH-like_sf"/>
</dbReference>
<feature type="transmembrane region" description="Helical" evidence="1">
    <location>
        <begin position="242"/>
        <end position="262"/>
    </location>
</feature>
<dbReference type="SUPFAM" id="SSF53098">
    <property type="entry name" value="Ribonuclease H-like"/>
    <property type="match status" value="1"/>
</dbReference>
<dbReference type="Proteomes" id="UP000638311">
    <property type="component" value="Unassembled WGS sequence"/>
</dbReference>
<organism evidence="2 3">
    <name type="scientific">Bifidobacterium longum</name>
    <dbReference type="NCBI Taxonomy" id="216816"/>
    <lineage>
        <taxon>Bacteria</taxon>
        <taxon>Bacillati</taxon>
        <taxon>Actinomycetota</taxon>
        <taxon>Actinomycetes</taxon>
        <taxon>Bifidobacteriales</taxon>
        <taxon>Bifidobacteriaceae</taxon>
        <taxon>Bifidobacterium</taxon>
    </lineage>
</organism>
<keyword evidence="1" id="KW-0472">Membrane</keyword>
<keyword evidence="1" id="KW-1133">Transmembrane helix</keyword>
<sequence>MSQFKNHNLAKRKIKKIEDHPENFLIIHYSCQSFFNLNGKTPHITAIGVKDISNGQTKLFCIHQMAEIKNIPTNQIKSHYDDLEKILLRRFYQYVKLNRDKTWIHWNMRNSNFGFDAINQRYRVLHGKPEEILDSNKVDLSELLIHLYGKGYIGNPRIKKLMEKNHIKPHNFLDGEEEAKAFKNQDYVKLSFSTLEKLNIFHDFLNQAINNTLKVNSSHKEIYGNTLSGYYAFLQDRSWGKVIFWILNSIAAGVIGALIGHII</sequence>
<proteinExistence type="predicted"/>
<evidence type="ECO:0000313" key="2">
    <source>
        <dbReference type="EMBL" id="MZU09584.1"/>
    </source>
</evidence>
<reference evidence="2" key="1">
    <citation type="journal article" date="2019" name="Nat. Med.">
        <title>A library of human gut bacterial isolates paired with longitudinal multiomics data enables mechanistic microbiome research.</title>
        <authorList>
            <person name="Poyet M."/>
            <person name="Groussin M."/>
            <person name="Gibbons S.M."/>
            <person name="Avila-Pacheco J."/>
            <person name="Jiang X."/>
            <person name="Kearney S.M."/>
            <person name="Perrotta A.R."/>
            <person name="Berdy B."/>
            <person name="Zhao S."/>
            <person name="Lieberman T.D."/>
            <person name="Swanson P.K."/>
            <person name="Smith M."/>
            <person name="Roesemann S."/>
            <person name="Alexander J.E."/>
            <person name="Rich S.A."/>
            <person name="Livny J."/>
            <person name="Vlamakis H."/>
            <person name="Clish C."/>
            <person name="Bullock K."/>
            <person name="Deik A."/>
            <person name="Scott J."/>
            <person name="Pierce K.A."/>
            <person name="Xavier R.J."/>
            <person name="Alm E.J."/>
        </authorList>
    </citation>
    <scope>NUCLEOTIDE SEQUENCE</scope>
    <source>
        <strain evidence="2">BIOML-A409</strain>
    </source>
</reference>
<evidence type="ECO:0000256" key="1">
    <source>
        <dbReference type="SAM" id="Phobius"/>
    </source>
</evidence>
<accession>A0A6B1XC74</accession>
<comment type="caution">
    <text evidence="2">The sequence shown here is derived from an EMBL/GenBank/DDBJ whole genome shotgun (WGS) entry which is preliminary data.</text>
</comment>
<protein>
    <submittedName>
        <fullName evidence="2">Uncharacterized protein</fullName>
    </submittedName>
</protein>
<dbReference type="AlphaFoldDB" id="A0A6B1XC74"/>
<dbReference type="EMBL" id="WXDR01000092">
    <property type="protein sequence ID" value="MZU09584.1"/>
    <property type="molecule type" value="Genomic_DNA"/>
</dbReference>
<gene>
    <name evidence="2" type="ORF">GUA24_11745</name>
</gene>
<evidence type="ECO:0000313" key="3">
    <source>
        <dbReference type="Proteomes" id="UP000638311"/>
    </source>
</evidence>
<name>A0A6B1XC74_BIFLN</name>
<keyword evidence="1" id="KW-0812">Transmembrane</keyword>